<feature type="signal peptide" evidence="3">
    <location>
        <begin position="1"/>
        <end position="26"/>
    </location>
</feature>
<accession>A0A1G6LRV2</accession>
<dbReference type="EMBL" id="FMZC01000002">
    <property type="protein sequence ID" value="SDC45495.1"/>
    <property type="molecule type" value="Genomic_DNA"/>
</dbReference>
<keyword evidence="2" id="KW-0479">Metal-binding</keyword>
<dbReference type="OrthoDB" id="366726at2"/>
<protein>
    <submittedName>
        <fullName evidence="4">Iron(III) transport system substrate-binding protein</fullName>
    </submittedName>
</protein>
<dbReference type="InterPro" id="IPR017663">
    <property type="entry name" value="ABC_2-AEP-bd"/>
</dbReference>
<dbReference type="PANTHER" id="PTHR30006:SF2">
    <property type="entry name" value="ABC TRANSPORTER SUBSTRATE-BINDING PROTEIN"/>
    <property type="match status" value="1"/>
</dbReference>
<dbReference type="InterPro" id="IPR026045">
    <property type="entry name" value="Ferric-bd"/>
</dbReference>
<dbReference type="Gene3D" id="3.40.190.10">
    <property type="entry name" value="Periplasmic binding protein-like II"/>
    <property type="match status" value="2"/>
</dbReference>
<dbReference type="Pfam" id="PF13343">
    <property type="entry name" value="SBP_bac_6"/>
    <property type="match status" value="1"/>
</dbReference>
<dbReference type="GO" id="GO:0030975">
    <property type="term" value="F:thiamine binding"/>
    <property type="evidence" value="ECO:0007669"/>
    <property type="project" value="TreeGrafter"/>
</dbReference>
<dbReference type="GO" id="GO:0015888">
    <property type="term" value="P:thiamine transport"/>
    <property type="evidence" value="ECO:0007669"/>
    <property type="project" value="TreeGrafter"/>
</dbReference>
<dbReference type="NCBIfam" id="TIGR03261">
    <property type="entry name" value="phnS2"/>
    <property type="match status" value="1"/>
</dbReference>
<dbReference type="STRING" id="187868.SAMN05192589_102232"/>
<dbReference type="CDD" id="cd13544">
    <property type="entry name" value="PBP2_Fbp_like_1"/>
    <property type="match status" value="1"/>
</dbReference>
<proteinExistence type="predicted"/>
<evidence type="ECO:0000256" key="2">
    <source>
        <dbReference type="PIRSR" id="PIRSR002825-1"/>
    </source>
</evidence>
<feature type="chain" id="PRO_5011718053" evidence="3">
    <location>
        <begin position="27"/>
        <end position="348"/>
    </location>
</feature>
<sequence length="348" mass="38033">MQRTQRPLLAAFFGLVLAAAAGSAFAQKQQLIVYTALETDQLKAYQEAFNAVNPDIEIKWVRDSTGVITAKLLAEKANPQADVIMGVAATSLALFDRSGMLEPYAPLNIDAIMPAYRDKKNPPAWFGMDVFGATVCFNTVEAKKRNIPLPTTWKDLTRPEFKGQVVMPNPASSGTGYLDVVSWLQMWGDDGGKGGGWKYMDALHENIGQYTHSGSKPCNMAASGEYVAGISFEYRGHTNKAKGAPIELVFPKEGLGWDLEGFAIYKGTKKLDAAKKLANWASSKDAMKLYGKNFAITAQPGIAPKLAGIPDDYEARLIKLDFDKAAASREATLAEWSRRYDSKSEAKK</sequence>
<organism evidence="4 5">
    <name type="scientific">Paracidovorax valerianellae</name>
    <dbReference type="NCBI Taxonomy" id="187868"/>
    <lineage>
        <taxon>Bacteria</taxon>
        <taxon>Pseudomonadati</taxon>
        <taxon>Pseudomonadota</taxon>
        <taxon>Betaproteobacteria</taxon>
        <taxon>Burkholderiales</taxon>
        <taxon>Comamonadaceae</taxon>
        <taxon>Paracidovorax</taxon>
    </lineage>
</organism>
<dbReference type="AlphaFoldDB" id="A0A1G6LRV2"/>
<dbReference type="PANTHER" id="PTHR30006">
    <property type="entry name" value="THIAMINE-BINDING PERIPLASMIC PROTEIN-RELATED"/>
    <property type="match status" value="1"/>
</dbReference>
<dbReference type="RefSeq" id="WP_092740498.1">
    <property type="nucleotide sequence ID" value="NZ_FMZC01000002.1"/>
</dbReference>
<evidence type="ECO:0000313" key="5">
    <source>
        <dbReference type="Proteomes" id="UP000198781"/>
    </source>
</evidence>
<evidence type="ECO:0000313" key="4">
    <source>
        <dbReference type="EMBL" id="SDC45495.1"/>
    </source>
</evidence>
<dbReference type="Proteomes" id="UP000198781">
    <property type="component" value="Unassembled WGS sequence"/>
</dbReference>
<reference evidence="4 5" key="1">
    <citation type="submission" date="2016-10" db="EMBL/GenBank/DDBJ databases">
        <authorList>
            <person name="de Groot N.N."/>
        </authorList>
    </citation>
    <scope>NUCLEOTIDE SEQUENCE [LARGE SCALE GENOMIC DNA]</scope>
    <source>
        <strain evidence="4 5">DSM 16619</strain>
    </source>
</reference>
<dbReference type="PIRSF" id="PIRSF002825">
    <property type="entry name" value="CfbpA"/>
    <property type="match status" value="1"/>
</dbReference>
<evidence type="ECO:0000256" key="1">
    <source>
        <dbReference type="ARBA" id="ARBA00022729"/>
    </source>
</evidence>
<dbReference type="GO" id="GO:0030976">
    <property type="term" value="F:thiamine pyrophosphate binding"/>
    <property type="evidence" value="ECO:0007669"/>
    <property type="project" value="TreeGrafter"/>
</dbReference>
<dbReference type="GO" id="GO:0046872">
    <property type="term" value="F:metal ion binding"/>
    <property type="evidence" value="ECO:0007669"/>
    <property type="project" value="UniProtKB-KW"/>
</dbReference>
<gene>
    <name evidence="4" type="ORF">SAMN05192589_102232</name>
</gene>
<feature type="binding site" evidence="2">
    <location>
        <position position="234"/>
    </location>
    <ligand>
        <name>Fe cation</name>
        <dbReference type="ChEBI" id="CHEBI:24875"/>
    </ligand>
</feature>
<dbReference type="SUPFAM" id="SSF53850">
    <property type="entry name" value="Periplasmic binding protein-like II"/>
    <property type="match status" value="1"/>
</dbReference>
<keyword evidence="2" id="KW-0408">Iron</keyword>
<name>A0A1G6LRV2_9BURK</name>
<evidence type="ECO:0000256" key="3">
    <source>
        <dbReference type="SAM" id="SignalP"/>
    </source>
</evidence>
<dbReference type="GO" id="GO:0030288">
    <property type="term" value="C:outer membrane-bounded periplasmic space"/>
    <property type="evidence" value="ECO:0007669"/>
    <property type="project" value="TreeGrafter"/>
</dbReference>
<keyword evidence="5" id="KW-1185">Reference proteome</keyword>
<keyword evidence="1 3" id="KW-0732">Signal</keyword>